<dbReference type="PANTHER" id="PTHR47805:SF1">
    <property type="entry name" value="SAGA-ASSOCIATED FACTOR 73"/>
    <property type="match status" value="1"/>
</dbReference>
<evidence type="ECO:0000313" key="3">
    <source>
        <dbReference type="EMBL" id="KAK2743194.1"/>
    </source>
</evidence>
<dbReference type="EMBL" id="VYYT01000322">
    <property type="protein sequence ID" value="KAK2743194.1"/>
    <property type="molecule type" value="Genomic_DNA"/>
</dbReference>
<keyword evidence="4" id="KW-1185">Reference proteome</keyword>
<dbReference type="InterPro" id="IPR013243">
    <property type="entry name" value="SCA7_dom"/>
</dbReference>
<feature type="domain" description="SCA7" evidence="2">
    <location>
        <begin position="36"/>
        <end position="96"/>
    </location>
</feature>
<gene>
    <name evidence="3" type="ORF">CKAH01_06904</name>
</gene>
<proteinExistence type="predicted"/>
<comment type="caution">
    <text evidence="3">The sequence shown here is derived from an EMBL/GenBank/DDBJ whole genome shotgun (WGS) entry which is preliminary data.</text>
</comment>
<feature type="region of interest" description="Disordered" evidence="1">
    <location>
        <begin position="1"/>
        <end position="44"/>
    </location>
</feature>
<dbReference type="AlphaFoldDB" id="A0AAE0D2Y4"/>
<evidence type="ECO:0000259" key="2">
    <source>
        <dbReference type="PROSITE" id="PS51505"/>
    </source>
</evidence>
<evidence type="ECO:0000256" key="1">
    <source>
        <dbReference type="SAM" id="MobiDB-lite"/>
    </source>
</evidence>
<dbReference type="InterPro" id="IPR037804">
    <property type="entry name" value="SGF73"/>
</dbReference>
<dbReference type="PROSITE" id="PS51505">
    <property type="entry name" value="SCA7"/>
    <property type="match status" value="1"/>
</dbReference>
<protein>
    <recommendedName>
        <fullName evidence="2">SCA7 domain-containing protein</fullName>
    </recommendedName>
</protein>
<evidence type="ECO:0000313" key="4">
    <source>
        <dbReference type="Proteomes" id="UP001281614"/>
    </source>
</evidence>
<accession>A0AAE0D2Y4</accession>
<sequence>MMSSAHSEGTVVAGGNHVPLGEETGAGQMHPGRRRRRRTGEPIDIERQCGVAHTNGRVCGAALTCRRHSMGAKRAVAGRSAPFDALLSALMEQRRQ</sequence>
<dbReference type="Proteomes" id="UP001281614">
    <property type="component" value="Unassembled WGS sequence"/>
</dbReference>
<name>A0AAE0D2Y4_COLKA</name>
<reference evidence="3" key="1">
    <citation type="submission" date="2023-02" db="EMBL/GenBank/DDBJ databases">
        <title>Colletotrichum kahawae CIFC_Que2 genome sequencing and assembly.</title>
        <authorList>
            <person name="Baroncelli R."/>
        </authorList>
    </citation>
    <scope>NUCLEOTIDE SEQUENCE</scope>
    <source>
        <strain evidence="3">CIFC_Que2</strain>
    </source>
</reference>
<dbReference type="PANTHER" id="PTHR47805">
    <property type="entry name" value="SAGA-ASSOCIATED FACTOR 73"/>
    <property type="match status" value="1"/>
</dbReference>
<dbReference type="GO" id="GO:0000124">
    <property type="term" value="C:SAGA complex"/>
    <property type="evidence" value="ECO:0007669"/>
    <property type="project" value="InterPro"/>
</dbReference>
<organism evidence="3 4">
    <name type="scientific">Colletotrichum kahawae</name>
    <name type="common">Coffee berry disease fungus</name>
    <dbReference type="NCBI Taxonomy" id="34407"/>
    <lineage>
        <taxon>Eukaryota</taxon>
        <taxon>Fungi</taxon>
        <taxon>Dikarya</taxon>
        <taxon>Ascomycota</taxon>
        <taxon>Pezizomycotina</taxon>
        <taxon>Sordariomycetes</taxon>
        <taxon>Hypocreomycetidae</taxon>
        <taxon>Glomerellales</taxon>
        <taxon>Glomerellaceae</taxon>
        <taxon>Colletotrichum</taxon>
        <taxon>Colletotrichum gloeosporioides species complex</taxon>
    </lineage>
</organism>
<dbReference type="Pfam" id="PF08313">
    <property type="entry name" value="SCA7"/>
    <property type="match status" value="1"/>
</dbReference>